<dbReference type="Pfam" id="PF05239">
    <property type="entry name" value="PRC"/>
    <property type="match status" value="1"/>
</dbReference>
<reference evidence="4 5" key="1">
    <citation type="submission" date="2012-02" db="EMBL/GenBank/DDBJ databases">
        <title>Complete genome sequence of Actinoplanes missouriensis 431 (= NBRC 102363).</title>
        <authorList>
            <person name="Ohnishi Y."/>
            <person name="Ishikawa J."/>
            <person name="Sekine M."/>
            <person name="Hosoyama A."/>
            <person name="Harada T."/>
            <person name="Narita H."/>
            <person name="Hata T."/>
            <person name="Konno Y."/>
            <person name="Tutikane K."/>
            <person name="Fujita N."/>
            <person name="Horinouchi S."/>
            <person name="Hayakawa M."/>
        </authorList>
    </citation>
    <scope>NUCLEOTIDE SEQUENCE [LARGE SCALE GENOMIC DNA]</scope>
    <source>
        <strain evidence="5">ATCC 14538 / DSM 43046 / CBS 188.64 / JCM 3121 / NBRC 102363 / NCIMB 12654 / NRRL B-3342 / UNCC 431</strain>
    </source>
</reference>
<feature type="domain" description="DUF2382" evidence="3">
    <location>
        <begin position="144"/>
        <end position="255"/>
    </location>
</feature>
<dbReference type="AlphaFoldDB" id="I0HAB3"/>
<evidence type="ECO:0000259" key="3">
    <source>
        <dbReference type="Pfam" id="PF09557"/>
    </source>
</evidence>
<dbReference type="RefSeq" id="WP_014444839.1">
    <property type="nucleotide sequence ID" value="NC_017093.1"/>
</dbReference>
<feature type="compositionally biased region" description="Basic and acidic residues" evidence="1">
    <location>
        <begin position="189"/>
        <end position="198"/>
    </location>
</feature>
<dbReference type="GO" id="GO:0019684">
    <property type="term" value="P:photosynthesis, light reaction"/>
    <property type="evidence" value="ECO:0007669"/>
    <property type="project" value="InterPro"/>
</dbReference>
<organism evidence="4 5">
    <name type="scientific">Actinoplanes missouriensis (strain ATCC 14538 / DSM 43046 / CBS 188.64 / JCM 3121 / NBRC 102363 / NCIMB 12654 / NRRL B-3342 / UNCC 431)</name>
    <dbReference type="NCBI Taxonomy" id="512565"/>
    <lineage>
        <taxon>Bacteria</taxon>
        <taxon>Bacillati</taxon>
        <taxon>Actinomycetota</taxon>
        <taxon>Actinomycetes</taxon>
        <taxon>Micromonosporales</taxon>
        <taxon>Micromonosporaceae</taxon>
        <taxon>Actinoplanes</taxon>
    </lineage>
</organism>
<evidence type="ECO:0000313" key="5">
    <source>
        <dbReference type="Proteomes" id="UP000007882"/>
    </source>
</evidence>
<dbReference type="Proteomes" id="UP000007882">
    <property type="component" value="Chromosome"/>
</dbReference>
<feature type="region of interest" description="Disordered" evidence="1">
    <location>
        <begin position="189"/>
        <end position="210"/>
    </location>
</feature>
<evidence type="ECO:0000259" key="2">
    <source>
        <dbReference type="Pfam" id="PF05239"/>
    </source>
</evidence>
<gene>
    <name evidence="4" type="ordered locus">AMIS_47300</name>
</gene>
<dbReference type="InterPro" id="IPR052967">
    <property type="entry name" value="Stress_Response_Assoc"/>
</dbReference>
<dbReference type="STRING" id="512565.AMIS_47300"/>
<name>I0HAB3_ACTM4</name>
<dbReference type="InterPro" id="IPR014747">
    <property type="entry name" value="Bac_photo_RC_H_C"/>
</dbReference>
<dbReference type="KEGG" id="ams:AMIS_47300"/>
<dbReference type="InterPro" id="IPR011033">
    <property type="entry name" value="PRC_barrel-like_sf"/>
</dbReference>
<accession>I0HAB3</accession>
<dbReference type="SUPFAM" id="SSF50346">
    <property type="entry name" value="PRC-barrel domain"/>
    <property type="match status" value="1"/>
</dbReference>
<feature type="domain" description="PRC-barrel" evidence="2">
    <location>
        <begin position="5"/>
        <end position="73"/>
    </location>
</feature>
<dbReference type="EMBL" id="AP012319">
    <property type="protein sequence ID" value="BAL89950.1"/>
    <property type="molecule type" value="Genomic_DNA"/>
</dbReference>
<protein>
    <recommendedName>
        <fullName evidence="6">DUF2382 domain-containing protein</fullName>
    </recommendedName>
</protein>
<dbReference type="eggNOG" id="COG3861">
    <property type="taxonomic scope" value="Bacteria"/>
</dbReference>
<sequence>MITQDKVHSLYGLDVYDNDGDRIGTVGAVWTDGAGRPVWASARTGLFGLNESLFPLQNAELRGDNVVVPFDKATVKDAPNVDADHDEPLDRDEVRRLYEHYGFRWEDGHHGFADGGRDYADHDWEAAGHGGDTRGAVDAGDGAMTRSEERLNVGTERERVGRARLRKYVVTEPEQVSVPVSREEVRLEREPITDRNRDAAYSGPDLTESEHEVTLHAERPVVGTETVPVERVRLGKETVTEQQEVGRHVRKERIEADLPGEQDRTVG</sequence>
<dbReference type="HOGENOM" id="CLU_050193_1_0_11"/>
<dbReference type="Gene3D" id="3.90.50.10">
    <property type="entry name" value="Photosynthetic Reaction Center, subunit H, domain 2"/>
    <property type="match status" value="1"/>
</dbReference>
<dbReference type="Pfam" id="PF09557">
    <property type="entry name" value="DUF2382"/>
    <property type="match status" value="1"/>
</dbReference>
<dbReference type="PATRIC" id="fig|512565.3.peg.4719"/>
<dbReference type="InterPro" id="IPR019060">
    <property type="entry name" value="DUF2382"/>
</dbReference>
<feature type="region of interest" description="Disordered" evidence="1">
    <location>
        <begin position="243"/>
        <end position="267"/>
    </location>
</feature>
<proteinExistence type="predicted"/>
<dbReference type="OrthoDB" id="3712018at2"/>
<evidence type="ECO:0000256" key="1">
    <source>
        <dbReference type="SAM" id="MobiDB-lite"/>
    </source>
</evidence>
<dbReference type="PANTHER" id="PTHR38463:SF1">
    <property type="entry name" value="STRESS RESPONSE PROTEIN YSNF"/>
    <property type="match status" value="1"/>
</dbReference>
<evidence type="ECO:0008006" key="6">
    <source>
        <dbReference type="Google" id="ProtNLM"/>
    </source>
</evidence>
<dbReference type="PANTHER" id="PTHR38463">
    <property type="entry name" value="STRESS RESPONSE PROTEIN YSNF"/>
    <property type="match status" value="1"/>
</dbReference>
<evidence type="ECO:0000313" key="4">
    <source>
        <dbReference type="EMBL" id="BAL89950.1"/>
    </source>
</evidence>
<dbReference type="GO" id="GO:0030077">
    <property type="term" value="C:plasma membrane light-harvesting complex"/>
    <property type="evidence" value="ECO:0007669"/>
    <property type="project" value="InterPro"/>
</dbReference>
<keyword evidence="5" id="KW-1185">Reference proteome</keyword>
<dbReference type="InterPro" id="IPR027275">
    <property type="entry name" value="PRC-brl_dom"/>
</dbReference>